<keyword evidence="8" id="KW-1185">Reference proteome</keyword>
<dbReference type="GO" id="GO:0008289">
    <property type="term" value="F:lipid binding"/>
    <property type="evidence" value="ECO:0007669"/>
    <property type="project" value="UniProtKB-KW"/>
</dbReference>
<gene>
    <name evidence="7" type="ORF">OLC1_LOCUS1878</name>
</gene>
<dbReference type="InterPro" id="IPR000528">
    <property type="entry name" value="Plant_nsLTP"/>
</dbReference>
<sequence length="122" mass="12580">MMKKSIIFSTLLVLSLVFAASHLSNAAAISCGTVVSGAAPCLLFVQGKAGPVPSKPCCQGLQRVAQSVKSVDDKKAVCRCLKDGVKSFGGGVQDAFLSKIPGACHINVGFPVSSKTNCETIH</sequence>
<dbReference type="EMBL" id="OX459118">
    <property type="protein sequence ID" value="CAI9089550.1"/>
    <property type="molecule type" value="Genomic_DNA"/>
</dbReference>
<dbReference type="PROSITE" id="PS51257">
    <property type="entry name" value="PROKAR_LIPOPROTEIN"/>
    <property type="match status" value="1"/>
</dbReference>
<keyword evidence="3 4" id="KW-0446">Lipid-binding</keyword>
<dbReference type="PANTHER" id="PTHR33076">
    <property type="entry name" value="NON-SPECIFIC LIPID-TRANSFER PROTEIN 2-RELATED"/>
    <property type="match status" value="1"/>
</dbReference>
<dbReference type="Gene3D" id="1.10.110.10">
    <property type="entry name" value="Plant lipid-transfer and hydrophobic proteins"/>
    <property type="match status" value="1"/>
</dbReference>
<evidence type="ECO:0000259" key="6">
    <source>
        <dbReference type="SMART" id="SM00499"/>
    </source>
</evidence>
<comment type="similarity">
    <text evidence="1 4">Belongs to the plant LTP family.</text>
</comment>
<dbReference type="Proteomes" id="UP001161247">
    <property type="component" value="Chromosome 1"/>
</dbReference>
<dbReference type="Pfam" id="PF00234">
    <property type="entry name" value="Tryp_alpha_amyl"/>
    <property type="match status" value="1"/>
</dbReference>
<comment type="function">
    <text evidence="4">Plant non-specific lipid-transfer proteins transfer phospholipids as well as galactolipids across membranes. May play a role in wax or cutin deposition in the cell walls of expanding epidermal cells and certain secretory tissues.</text>
</comment>
<evidence type="ECO:0000256" key="2">
    <source>
        <dbReference type="ARBA" id="ARBA00022448"/>
    </source>
</evidence>
<dbReference type="GO" id="GO:0006869">
    <property type="term" value="P:lipid transport"/>
    <property type="evidence" value="ECO:0007669"/>
    <property type="project" value="InterPro"/>
</dbReference>
<organism evidence="7 8">
    <name type="scientific">Oldenlandia corymbosa var. corymbosa</name>
    <dbReference type="NCBI Taxonomy" id="529605"/>
    <lineage>
        <taxon>Eukaryota</taxon>
        <taxon>Viridiplantae</taxon>
        <taxon>Streptophyta</taxon>
        <taxon>Embryophyta</taxon>
        <taxon>Tracheophyta</taxon>
        <taxon>Spermatophyta</taxon>
        <taxon>Magnoliopsida</taxon>
        <taxon>eudicotyledons</taxon>
        <taxon>Gunneridae</taxon>
        <taxon>Pentapetalae</taxon>
        <taxon>asterids</taxon>
        <taxon>lamiids</taxon>
        <taxon>Gentianales</taxon>
        <taxon>Rubiaceae</taxon>
        <taxon>Rubioideae</taxon>
        <taxon>Spermacoceae</taxon>
        <taxon>Hedyotis-Oldenlandia complex</taxon>
        <taxon>Oldenlandia</taxon>
    </lineage>
</organism>
<reference evidence="7" key="1">
    <citation type="submission" date="2023-03" db="EMBL/GenBank/DDBJ databases">
        <authorList>
            <person name="Julca I."/>
        </authorList>
    </citation>
    <scope>NUCLEOTIDE SEQUENCE</scope>
</reference>
<feature type="domain" description="Bifunctional inhibitor/plant lipid transfer protein/seed storage helical" evidence="6">
    <location>
        <begin position="31"/>
        <end position="118"/>
    </location>
</feature>
<keyword evidence="5" id="KW-0732">Signal</keyword>
<accession>A0AAV1C3Y6</accession>
<evidence type="ECO:0000256" key="3">
    <source>
        <dbReference type="ARBA" id="ARBA00023121"/>
    </source>
</evidence>
<evidence type="ECO:0000313" key="7">
    <source>
        <dbReference type="EMBL" id="CAI9089550.1"/>
    </source>
</evidence>
<dbReference type="PROSITE" id="PS00597">
    <property type="entry name" value="PLANT_LTP"/>
    <property type="match status" value="1"/>
</dbReference>
<dbReference type="PRINTS" id="PR00382">
    <property type="entry name" value="LIPIDTRNSFER"/>
</dbReference>
<feature type="signal peptide" evidence="5">
    <location>
        <begin position="1"/>
        <end position="26"/>
    </location>
</feature>
<dbReference type="InterPro" id="IPR016140">
    <property type="entry name" value="Bifunc_inhib/LTP/seed_store"/>
</dbReference>
<dbReference type="InterPro" id="IPR036312">
    <property type="entry name" value="Bifun_inhib/LTP/seed_sf"/>
</dbReference>
<name>A0AAV1C3Y6_OLDCO</name>
<feature type="chain" id="PRO_5043942573" description="Non-specific lipid-transfer protein" evidence="5">
    <location>
        <begin position="27"/>
        <end position="122"/>
    </location>
</feature>
<keyword evidence="2 4" id="KW-0813">Transport</keyword>
<dbReference type="CDD" id="cd01960">
    <property type="entry name" value="nsLTP1"/>
    <property type="match status" value="1"/>
</dbReference>
<evidence type="ECO:0000256" key="1">
    <source>
        <dbReference type="ARBA" id="ARBA00009748"/>
    </source>
</evidence>
<proteinExistence type="inferred from homology"/>
<dbReference type="AlphaFoldDB" id="A0AAV1C3Y6"/>
<evidence type="ECO:0000256" key="5">
    <source>
        <dbReference type="SAM" id="SignalP"/>
    </source>
</evidence>
<protein>
    <recommendedName>
        <fullName evidence="4">Non-specific lipid-transfer protein</fullName>
    </recommendedName>
</protein>
<dbReference type="SUPFAM" id="SSF47699">
    <property type="entry name" value="Bifunctional inhibitor/lipid-transfer protein/seed storage 2S albumin"/>
    <property type="match status" value="1"/>
</dbReference>
<evidence type="ECO:0000313" key="8">
    <source>
        <dbReference type="Proteomes" id="UP001161247"/>
    </source>
</evidence>
<evidence type="ECO:0000256" key="4">
    <source>
        <dbReference type="RuleBase" id="RU000628"/>
    </source>
</evidence>
<dbReference type="SMART" id="SM00499">
    <property type="entry name" value="AAI"/>
    <property type="match status" value="1"/>
</dbReference>